<evidence type="ECO:0000313" key="3">
    <source>
        <dbReference type="Proteomes" id="UP000595823"/>
    </source>
</evidence>
<evidence type="ECO:0000313" key="2">
    <source>
        <dbReference type="EMBL" id="QQK77926.1"/>
    </source>
</evidence>
<keyword evidence="1" id="KW-0472">Membrane</keyword>
<organism evidence="2 3">
    <name type="scientific">Salicibibacter cibarius</name>
    <dbReference type="NCBI Taxonomy" id="2743000"/>
    <lineage>
        <taxon>Bacteria</taxon>
        <taxon>Bacillati</taxon>
        <taxon>Bacillota</taxon>
        <taxon>Bacilli</taxon>
        <taxon>Bacillales</taxon>
        <taxon>Bacillaceae</taxon>
        <taxon>Salicibibacter</taxon>
    </lineage>
</organism>
<dbReference type="KEGG" id="scia:HUG15_21655"/>
<protein>
    <submittedName>
        <fullName evidence="2">Uncharacterized protein</fullName>
    </submittedName>
</protein>
<proteinExistence type="predicted"/>
<evidence type="ECO:0000256" key="1">
    <source>
        <dbReference type="SAM" id="Phobius"/>
    </source>
</evidence>
<feature type="transmembrane region" description="Helical" evidence="1">
    <location>
        <begin position="7"/>
        <end position="24"/>
    </location>
</feature>
<keyword evidence="1" id="KW-1133">Transmembrane helix</keyword>
<sequence length="61" mass="7250">MNVLKVIGIGIISLVCVDLFFRFFFEPFHYSWHISIFVMIAFFALSQYLQDRNKSKINSEK</sequence>
<keyword evidence="3" id="KW-1185">Reference proteome</keyword>
<feature type="transmembrane region" description="Helical" evidence="1">
    <location>
        <begin position="30"/>
        <end position="49"/>
    </location>
</feature>
<keyword evidence="1" id="KW-0812">Transmembrane</keyword>
<dbReference type="Proteomes" id="UP000595823">
    <property type="component" value="Chromosome"/>
</dbReference>
<gene>
    <name evidence="2" type="ORF">HUG15_21655</name>
</gene>
<dbReference type="EMBL" id="CP054705">
    <property type="protein sequence ID" value="QQK77926.1"/>
    <property type="molecule type" value="Genomic_DNA"/>
</dbReference>
<dbReference type="RefSeq" id="WP_200125734.1">
    <property type="nucleotide sequence ID" value="NZ_CP054705.1"/>
</dbReference>
<dbReference type="AlphaFoldDB" id="A0A7T6Z6N7"/>
<name>A0A7T6Z6N7_9BACI</name>
<accession>A0A7T6Z6N7</accession>
<reference evidence="2 3" key="1">
    <citation type="submission" date="2020-06" db="EMBL/GenBank/DDBJ databases">
        <title>Genomic analysis of Salicibibacter sp. NKC5-3.</title>
        <authorList>
            <person name="Oh Y.J."/>
        </authorList>
    </citation>
    <scope>NUCLEOTIDE SEQUENCE [LARGE SCALE GENOMIC DNA]</scope>
    <source>
        <strain evidence="2 3">NKC5-3</strain>
    </source>
</reference>